<keyword evidence="6" id="KW-0808">Transferase</keyword>
<organism evidence="6 7">
    <name type="scientific">Jutongia huaianensis</name>
    <dbReference type="NCBI Taxonomy" id="2763668"/>
    <lineage>
        <taxon>Bacteria</taxon>
        <taxon>Bacillati</taxon>
        <taxon>Bacillota</taxon>
        <taxon>Clostridia</taxon>
        <taxon>Lachnospirales</taxon>
        <taxon>Lachnospiraceae</taxon>
        <taxon>Jutongia</taxon>
    </lineage>
</organism>
<dbReference type="Gene3D" id="3.30.10.20">
    <property type="match status" value="1"/>
</dbReference>
<dbReference type="Gene3D" id="3.30.200.20">
    <property type="entry name" value="Phosphorylase Kinase, domain 1"/>
    <property type="match status" value="1"/>
</dbReference>
<dbReference type="GO" id="GO:0004674">
    <property type="term" value="F:protein serine/threonine kinase activity"/>
    <property type="evidence" value="ECO:0007669"/>
    <property type="project" value="UniProtKB-KW"/>
</dbReference>
<evidence type="ECO:0000313" key="7">
    <source>
        <dbReference type="Proteomes" id="UP000606193"/>
    </source>
</evidence>
<dbReference type="PROSITE" id="PS00109">
    <property type="entry name" value="PROTEIN_KINASE_TYR"/>
    <property type="match status" value="1"/>
</dbReference>
<feature type="region of interest" description="Disordered" evidence="2">
    <location>
        <begin position="425"/>
        <end position="459"/>
    </location>
</feature>
<comment type="caution">
    <text evidence="6">The sequence shown here is derived from an EMBL/GenBank/DDBJ whole genome shotgun (WGS) entry which is preliminary data.</text>
</comment>
<sequence>MERPLITGKIKRCIRCMRPLKEGEVCSFCGCDNRKLQTPPYCLPPGTCLNHRYYTGLILGEGGFGITYIGWDQTLSIPVAIKEYYPKGIIRRTAADRYAQGAYCYDDSYVQGAYQKGLNAFLQEAKNLARFNQLDGVAVVRDYFTENDTAYIVMDYIDGSSVEKYIRNRGRISVEHVIQMLRPVMDTLQIMHENHMIHRDVSGDNLLVTKKGMAKLVDFGSARRMAERDQTITVMYKRGYAPEEQYRAKGEIGPWTDIYSICVVMYYMISGIMPEEATQRLVADKTVPLARLDGINITQKQSDAIEKGMAVLAEERFADMGQLLLALDQKPMTDEELQDYMMPEEPENEEGQEREKRVNRPAETEITTEMVYREMASADHDHKKQKRKKKLSIGLAAGLGVLILMLIWAGALYASHRLPGRGRNLTAAETAAPESAPAETMEPRTTATTGPEKGKGKMPKLTGLSAAKAQKKLKNAGFHKVRLKYQVVYTGKSGVVLKQSIPVDQQVKYQRRIILTISRKAKPAATVTPAPEQASSRAGQNTNTKESQSGRSSGKKNNAKKNVVGSLDALLDE</sequence>
<dbReference type="PROSITE" id="PS50011">
    <property type="entry name" value="PROTEIN_KINASE_DOM"/>
    <property type="match status" value="1"/>
</dbReference>
<dbReference type="SUPFAM" id="SSF56112">
    <property type="entry name" value="Protein kinase-like (PK-like)"/>
    <property type="match status" value="1"/>
</dbReference>
<evidence type="ECO:0000256" key="1">
    <source>
        <dbReference type="PROSITE-ProRule" id="PRU10141"/>
    </source>
</evidence>
<dbReference type="PANTHER" id="PTHR24361">
    <property type="entry name" value="MITOGEN-ACTIVATED KINASE KINASE KINASE"/>
    <property type="match status" value="1"/>
</dbReference>
<name>A0ABR7N4Q1_9FIRM</name>
<evidence type="ECO:0000259" key="5">
    <source>
        <dbReference type="PROSITE" id="PS51178"/>
    </source>
</evidence>
<feature type="compositionally biased region" description="Basic and acidic residues" evidence="2">
    <location>
        <begin position="351"/>
        <end position="363"/>
    </location>
</feature>
<dbReference type="Pfam" id="PF03793">
    <property type="entry name" value="PASTA"/>
    <property type="match status" value="1"/>
</dbReference>
<evidence type="ECO:0000256" key="2">
    <source>
        <dbReference type="SAM" id="MobiDB-lite"/>
    </source>
</evidence>
<proteinExistence type="predicted"/>
<dbReference type="Pfam" id="PF00069">
    <property type="entry name" value="Pkinase"/>
    <property type="match status" value="1"/>
</dbReference>
<dbReference type="InterPro" id="IPR008266">
    <property type="entry name" value="Tyr_kinase_AS"/>
</dbReference>
<feature type="transmembrane region" description="Helical" evidence="3">
    <location>
        <begin position="393"/>
        <end position="414"/>
    </location>
</feature>
<evidence type="ECO:0000256" key="3">
    <source>
        <dbReference type="SAM" id="Phobius"/>
    </source>
</evidence>
<dbReference type="Proteomes" id="UP000606193">
    <property type="component" value="Unassembled WGS sequence"/>
</dbReference>
<dbReference type="InterPro" id="IPR053235">
    <property type="entry name" value="Ser_Thr_kinase"/>
</dbReference>
<keyword evidence="1" id="KW-0547">Nucleotide-binding</keyword>
<keyword evidence="6" id="KW-0723">Serine/threonine-protein kinase</keyword>
<evidence type="ECO:0000313" key="6">
    <source>
        <dbReference type="EMBL" id="MBC8563581.1"/>
    </source>
</evidence>
<feature type="region of interest" description="Disordered" evidence="2">
    <location>
        <begin position="343"/>
        <end position="363"/>
    </location>
</feature>
<reference evidence="6 7" key="1">
    <citation type="submission" date="2020-08" db="EMBL/GenBank/DDBJ databases">
        <title>Genome public.</title>
        <authorList>
            <person name="Liu C."/>
            <person name="Sun Q."/>
        </authorList>
    </citation>
    <scope>NUCLEOTIDE SEQUENCE [LARGE SCALE GENOMIC DNA]</scope>
    <source>
        <strain evidence="6 7">NSJ-37</strain>
    </source>
</reference>
<keyword evidence="3" id="KW-0812">Transmembrane</keyword>
<keyword evidence="3" id="KW-0472">Membrane</keyword>
<dbReference type="Gene3D" id="1.10.510.10">
    <property type="entry name" value="Transferase(Phosphotransferase) domain 1"/>
    <property type="match status" value="1"/>
</dbReference>
<keyword evidence="3" id="KW-1133">Transmembrane helix</keyword>
<feature type="domain" description="Protein kinase" evidence="4">
    <location>
        <begin position="53"/>
        <end position="333"/>
    </location>
</feature>
<evidence type="ECO:0000259" key="4">
    <source>
        <dbReference type="PROSITE" id="PS50011"/>
    </source>
</evidence>
<gene>
    <name evidence="6" type="ORF">H8704_13320</name>
</gene>
<feature type="domain" description="PASTA" evidence="5">
    <location>
        <begin position="450"/>
        <end position="519"/>
    </location>
</feature>
<protein>
    <submittedName>
        <fullName evidence="6">Serine/threonine protein kinase</fullName>
    </submittedName>
</protein>
<accession>A0ABR7N4Q1</accession>
<dbReference type="CDD" id="cd14014">
    <property type="entry name" value="STKc_PknB_like"/>
    <property type="match status" value="1"/>
</dbReference>
<keyword evidence="1" id="KW-0067">ATP-binding</keyword>
<dbReference type="InterPro" id="IPR017441">
    <property type="entry name" value="Protein_kinase_ATP_BS"/>
</dbReference>
<dbReference type="InterPro" id="IPR011009">
    <property type="entry name" value="Kinase-like_dom_sf"/>
</dbReference>
<dbReference type="SMART" id="SM00740">
    <property type="entry name" value="PASTA"/>
    <property type="match status" value="1"/>
</dbReference>
<dbReference type="PANTHER" id="PTHR24361:SF613">
    <property type="entry name" value="NUCLEAR RECEPTOR-BINDING PROTEIN-RELATED"/>
    <property type="match status" value="1"/>
</dbReference>
<feature type="compositionally biased region" description="Low complexity" evidence="2">
    <location>
        <begin position="426"/>
        <end position="440"/>
    </location>
</feature>
<feature type="region of interest" description="Disordered" evidence="2">
    <location>
        <begin position="520"/>
        <end position="573"/>
    </location>
</feature>
<dbReference type="PROSITE" id="PS51178">
    <property type="entry name" value="PASTA"/>
    <property type="match status" value="1"/>
</dbReference>
<dbReference type="InterPro" id="IPR000719">
    <property type="entry name" value="Prot_kinase_dom"/>
</dbReference>
<keyword evidence="7" id="KW-1185">Reference proteome</keyword>
<dbReference type="InterPro" id="IPR005543">
    <property type="entry name" value="PASTA_dom"/>
</dbReference>
<dbReference type="RefSeq" id="WP_249298588.1">
    <property type="nucleotide sequence ID" value="NZ_JACRSX010000028.1"/>
</dbReference>
<dbReference type="PROSITE" id="PS00107">
    <property type="entry name" value="PROTEIN_KINASE_ATP"/>
    <property type="match status" value="1"/>
</dbReference>
<feature type="binding site" evidence="1">
    <location>
        <position position="82"/>
    </location>
    <ligand>
        <name>ATP</name>
        <dbReference type="ChEBI" id="CHEBI:30616"/>
    </ligand>
</feature>
<dbReference type="EMBL" id="JACRSX010000028">
    <property type="protein sequence ID" value="MBC8563581.1"/>
    <property type="molecule type" value="Genomic_DNA"/>
</dbReference>
<dbReference type="SUPFAM" id="SSF54184">
    <property type="entry name" value="Penicillin-binding protein 2x (pbp-2x), c-terminal domain"/>
    <property type="match status" value="1"/>
</dbReference>
<feature type="compositionally biased region" description="Polar residues" evidence="2">
    <location>
        <begin position="533"/>
        <end position="547"/>
    </location>
</feature>
<dbReference type="CDD" id="cd06577">
    <property type="entry name" value="PASTA_pknB"/>
    <property type="match status" value="1"/>
</dbReference>
<keyword evidence="6" id="KW-0418">Kinase</keyword>